<organism evidence="1 2">
    <name type="scientific">Cudoniella acicularis</name>
    <dbReference type="NCBI Taxonomy" id="354080"/>
    <lineage>
        <taxon>Eukaryota</taxon>
        <taxon>Fungi</taxon>
        <taxon>Dikarya</taxon>
        <taxon>Ascomycota</taxon>
        <taxon>Pezizomycotina</taxon>
        <taxon>Leotiomycetes</taxon>
        <taxon>Helotiales</taxon>
        <taxon>Tricladiaceae</taxon>
        <taxon>Cudoniella</taxon>
    </lineage>
</organism>
<evidence type="ECO:0000313" key="2">
    <source>
        <dbReference type="Proteomes" id="UP000566819"/>
    </source>
</evidence>
<dbReference type="AlphaFoldDB" id="A0A8H4RAH1"/>
<evidence type="ECO:0000313" key="1">
    <source>
        <dbReference type="EMBL" id="KAF4625179.1"/>
    </source>
</evidence>
<comment type="caution">
    <text evidence="1">The sequence shown here is derived from an EMBL/GenBank/DDBJ whole genome shotgun (WGS) entry which is preliminary data.</text>
</comment>
<name>A0A8H4RAH1_9HELO</name>
<dbReference type="EMBL" id="JAAMPI010001445">
    <property type="protein sequence ID" value="KAF4625179.1"/>
    <property type="molecule type" value="Genomic_DNA"/>
</dbReference>
<accession>A0A8H4RAH1</accession>
<proteinExistence type="predicted"/>
<sequence length="447" mass="50693">MEPSKLRHVESVNDPPRLGKDLAEFWPKLILRAPKVRSVGQLSRGLQPVSRQQHQGTNYELSTIDRPNPTRSMQLSRSKAEIFSSFLADENSIAPHFGASDVNFPFHTNTQNSEQSSLSATANTIPQQGIMMGSWEDYLDFDLISDVPHHEVKIYHPRTPELDAPRPQLIIPATTPIQVGQTFFEPRDLHFNHFEKLPGKIVDEISSYLDLGWKGKMPACIVAFRLLPKMYTRIIGTFHQDNIYTLHVSNNWRFKNMTKAAVSTVKKLRISICTCHLTDGKSDTWFLPSDLRPEKSGAHNVEEVALVPFISPAPGFAAHECANKDGILEEHERWINKFPYFLTPFKALTSVQVGIGLVPWYHQNRGQAGKDMAKEITEWVDKELGVSHRVEESPVGPQMTVLYWDVKGEGDGEEKKVMDWSEVANKVTDAFSKDFGDLFDWPDTDEE</sequence>
<gene>
    <name evidence="1" type="ORF">G7Y89_g12991</name>
</gene>
<keyword evidence="2" id="KW-1185">Reference proteome</keyword>
<dbReference type="OrthoDB" id="10584114at2759"/>
<dbReference type="Proteomes" id="UP000566819">
    <property type="component" value="Unassembled WGS sequence"/>
</dbReference>
<protein>
    <submittedName>
        <fullName evidence="1">Uncharacterized protein</fullName>
    </submittedName>
</protein>
<reference evidence="1 2" key="1">
    <citation type="submission" date="2020-03" db="EMBL/GenBank/DDBJ databases">
        <title>Draft Genome Sequence of Cudoniella acicularis.</title>
        <authorList>
            <person name="Buettner E."/>
            <person name="Kellner H."/>
        </authorList>
    </citation>
    <scope>NUCLEOTIDE SEQUENCE [LARGE SCALE GENOMIC DNA]</scope>
    <source>
        <strain evidence="1 2">DSM 108380</strain>
    </source>
</reference>